<dbReference type="EMBL" id="GBXM01020492">
    <property type="protein sequence ID" value="JAH88085.1"/>
    <property type="molecule type" value="Transcribed_RNA"/>
</dbReference>
<organism evidence="1">
    <name type="scientific">Anguilla anguilla</name>
    <name type="common">European freshwater eel</name>
    <name type="synonym">Muraena anguilla</name>
    <dbReference type="NCBI Taxonomy" id="7936"/>
    <lineage>
        <taxon>Eukaryota</taxon>
        <taxon>Metazoa</taxon>
        <taxon>Chordata</taxon>
        <taxon>Craniata</taxon>
        <taxon>Vertebrata</taxon>
        <taxon>Euteleostomi</taxon>
        <taxon>Actinopterygii</taxon>
        <taxon>Neopterygii</taxon>
        <taxon>Teleostei</taxon>
        <taxon>Anguilliformes</taxon>
        <taxon>Anguillidae</taxon>
        <taxon>Anguilla</taxon>
    </lineage>
</organism>
<dbReference type="AlphaFoldDB" id="A0A0E9WES8"/>
<name>A0A0E9WES8_ANGAN</name>
<accession>A0A0E9WES8</accession>
<reference evidence="1" key="1">
    <citation type="submission" date="2014-11" db="EMBL/GenBank/DDBJ databases">
        <authorList>
            <person name="Amaro Gonzalez C."/>
        </authorList>
    </citation>
    <scope>NUCLEOTIDE SEQUENCE</scope>
</reference>
<sequence>MDTFVVESQTTMPHHGSACKVHNAQYVQNGIIKRDETCQVVPLCFALTPAEQQRLVL</sequence>
<protein>
    <submittedName>
        <fullName evidence="1">Uncharacterized protein</fullName>
    </submittedName>
</protein>
<proteinExistence type="predicted"/>
<reference evidence="1" key="2">
    <citation type="journal article" date="2015" name="Fish Shellfish Immunol.">
        <title>Early steps in the European eel (Anguilla anguilla)-Vibrio vulnificus interaction in the gills: Role of the RtxA13 toxin.</title>
        <authorList>
            <person name="Callol A."/>
            <person name="Pajuelo D."/>
            <person name="Ebbesson L."/>
            <person name="Teles M."/>
            <person name="MacKenzie S."/>
            <person name="Amaro C."/>
        </authorList>
    </citation>
    <scope>NUCLEOTIDE SEQUENCE</scope>
</reference>
<evidence type="ECO:0000313" key="1">
    <source>
        <dbReference type="EMBL" id="JAH88085.1"/>
    </source>
</evidence>